<dbReference type="CDD" id="cd13875">
    <property type="entry name" value="CuRO_2_LCC_plant"/>
    <property type="match status" value="1"/>
</dbReference>
<dbReference type="InterPro" id="IPR045087">
    <property type="entry name" value="Cu-oxidase_fam"/>
</dbReference>
<evidence type="ECO:0000313" key="17">
    <source>
        <dbReference type="EMBL" id="KAI0519068.1"/>
    </source>
</evidence>
<evidence type="ECO:0000256" key="4">
    <source>
        <dbReference type="ARBA" id="ARBA00010609"/>
    </source>
</evidence>
<evidence type="ECO:0000259" key="16">
    <source>
        <dbReference type="Pfam" id="PF07732"/>
    </source>
</evidence>
<dbReference type="PANTHER" id="PTHR11709:SF9">
    <property type="entry name" value="LACCASE-7"/>
    <property type="match status" value="1"/>
</dbReference>
<evidence type="ECO:0000313" key="18">
    <source>
        <dbReference type="Proteomes" id="UP000829196"/>
    </source>
</evidence>
<feature type="domain" description="Plastocyanin-like" evidence="16">
    <location>
        <begin position="370"/>
        <end position="479"/>
    </location>
</feature>
<dbReference type="GO" id="GO:0048046">
    <property type="term" value="C:apoplast"/>
    <property type="evidence" value="ECO:0007669"/>
    <property type="project" value="UniProtKB-SubCell"/>
</dbReference>
<dbReference type="SUPFAM" id="SSF49503">
    <property type="entry name" value="Cupredoxins"/>
    <property type="match status" value="3"/>
</dbReference>
<keyword evidence="8 13" id="KW-0479">Metal-binding</keyword>
<dbReference type="InterPro" id="IPR001117">
    <property type="entry name" value="Cu-oxidase_2nd"/>
</dbReference>
<comment type="subcellular location">
    <subcellularLocation>
        <location evidence="3 13">Secreted</location>
        <location evidence="3 13">Extracellular space</location>
        <location evidence="3 13">Apoplast</location>
    </subcellularLocation>
</comment>
<evidence type="ECO:0000256" key="13">
    <source>
        <dbReference type="RuleBase" id="RU361119"/>
    </source>
</evidence>
<keyword evidence="11 13" id="KW-0186">Copper</keyword>
<dbReference type="PROSITE" id="PS00079">
    <property type="entry name" value="MULTICOPPER_OXIDASE1"/>
    <property type="match status" value="1"/>
</dbReference>
<dbReference type="Pfam" id="PF07731">
    <property type="entry name" value="Cu-oxidase_2"/>
    <property type="match status" value="1"/>
</dbReference>
<comment type="function">
    <text evidence="2 13">Lignin degradation and detoxification of lignin-derived products.</text>
</comment>
<evidence type="ECO:0000256" key="8">
    <source>
        <dbReference type="ARBA" id="ARBA00022723"/>
    </source>
</evidence>
<dbReference type="Gene3D" id="2.60.40.420">
    <property type="entry name" value="Cupredoxins - blue copper proteins"/>
    <property type="match status" value="3"/>
</dbReference>
<dbReference type="InterPro" id="IPR011706">
    <property type="entry name" value="Cu-oxidase_C"/>
</dbReference>
<keyword evidence="12 13" id="KW-0439">Lignin degradation</keyword>
<dbReference type="Pfam" id="PF00394">
    <property type="entry name" value="Cu-oxidase"/>
    <property type="match status" value="1"/>
</dbReference>
<sequence>MLRKVEVTLMPIVGETIMCGRRKPSGDQAECATSPCARRPYEKADQDTLGLEFGTVSSFAARFSDCLREDFFFFISRLSVFLLVIEGKRLLDPVFLSGSSSSRSFHEALAGSPASNSSFPDLKVSSFRGLPSLWISDEEVLALASSFEFVLVVEVAPVSLECDLPAALPPEVPAMLGSDGGNLAVNNAIDSLGGIVCALVSPLISQEDLLCSKQVVSTVPVCASPVLDGLEAMEIAVETEVVGDANGVEFAAILSPDAQPFTPFGMNLASIHVCHSVEGLPREAPLVPVRSAPSVLVGHSLNSEELDCQVKPAVVDNLGINFRVHLDWLHDYSYDSDYDFDYVESIRDGDPSNSFNLLRDKPLVSVVSRVRRLCKNKLITAVNGEYPGPTINAHEGDTVVVYVINQSPYNISIHWHGIFQRLTQWADGPNYITQCPIQPQNSYTYKFNIIGQEGTLWWHAHVSVLRATVYGALIIRPRAGAAGYPFPQPYKEATILLECALAAGGAFNNSDAFTINGRPGDLYPCSKKHTYKLEVEQGKTYLLRIINAALNSQLFFKIANHPLTVVAADAAYTTPFTTDVITVAPGQTVDALLHANAAPGRYYMAALAYASTPNLAVDNTTTVATLTYKYSFPSSTPPLLPSLPAFNDTPTAHHFYSNLTALQRPKLQSPLAMRRDQQLCQGVALSANMNNVSFRFPTAISLLEAHFRGVQGVYTKDFPDRPQLGFDYTNPNVNAGTKVKKLRYNSTVQVVLQNTAVLTAESHPIHLHGFNFYVLALGFGNYNETEAVKAFNLVNPHERNTIAVPAGGWAVIRFWADNPGIWFMHCHLDVHLPIGLGMAFEVENGPTPSSTLPPPPPDFPRC</sequence>
<evidence type="ECO:0000256" key="5">
    <source>
        <dbReference type="ARBA" id="ARBA00012297"/>
    </source>
</evidence>
<dbReference type="InterPro" id="IPR034288">
    <property type="entry name" value="CuRO_1_LCC"/>
</dbReference>
<evidence type="ECO:0000256" key="11">
    <source>
        <dbReference type="ARBA" id="ARBA00023008"/>
    </source>
</evidence>
<evidence type="ECO:0000256" key="12">
    <source>
        <dbReference type="ARBA" id="ARBA00023185"/>
    </source>
</evidence>
<keyword evidence="6 13" id="KW-0052">Apoplast</keyword>
<protein>
    <recommendedName>
        <fullName evidence="5 13">Laccase</fullName>
        <ecNumber evidence="5 13">1.10.3.2</ecNumber>
    </recommendedName>
    <alternativeName>
        <fullName evidence="13">Benzenediol:oxygen oxidoreductase</fullName>
    </alternativeName>
    <alternativeName>
        <fullName evidence="13">Diphenol oxidase</fullName>
    </alternativeName>
    <alternativeName>
        <fullName evidence="13">Urishiol oxidase</fullName>
    </alternativeName>
</protein>
<dbReference type="SMR" id="A0A8T3BPT9"/>
<evidence type="ECO:0000256" key="7">
    <source>
        <dbReference type="ARBA" id="ARBA00022525"/>
    </source>
</evidence>
<dbReference type="EC" id="1.10.3.2" evidence="5 13"/>
<dbReference type="InterPro" id="IPR008972">
    <property type="entry name" value="Cupredoxin"/>
</dbReference>
<dbReference type="GO" id="GO:0046274">
    <property type="term" value="P:lignin catabolic process"/>
    <property type="evidence" value="ECO:0007669"/>
    <property type="project" value="UniProtKB-KW"/>
</dbReference>
<dbReference type="NCBIfam" id="TIGR03389">
    <property type="entry name" value="laccase"/>
    <property type="match status" value="1"/>
</dbReference>
<feature type="domain" description="Plastocyanin-like" evidence="15">
    <location>
        <begin position="730"/>
        <end position="844"/>
    </location>
</feature>
<evidence type="ECO:0000259" key="14">
    <source>
        <dbReference type="Pfam" id="PF00394"/>
    </source>
</evidence>
<dbReference type="InterPro" id="IPR034285">
    <property type="entry name" value="CuRO_2_LCC"/>
</dbReference>
<name>A0A8T3BPT9_DENNO</name>
<keyword evidence="9 13" id="KW-0677">Repeat</keyword>
<proteinExistence type="inferred from homology"/>
<dbReference type="CDD" id="cd13849">
    <property type="entry name" value="CuRO_1_LCC_plant"/>
    <property type="match status" value="1"/>
</dbReference>
<dbReference type="CDD" id="cd13897">
    <property type="entry name" value="CuRO_3_LCC_plant"/>
    <property type="match status" value="1"/>
</dbReference>
<evidence type="ECO:0000259" key="15">
    <source>
        <dbReference type="Pfam" id="PF07731"/>
    </source>
</evidence>
<dbReference type="PROSITE" id="PS00080">
    <property type="entry name" value="MULTICOPPER_OXIDASE2"/>
    <property type="match status" value="1"/>
</dbReference>
<dbReference type="AlphaFoldDB" id="A0A8T3BPT9"/>
<evidence type="ECO:0000256" key="9">
    <source>
        <dbReference type="ARBA" id="ARBA00022737"/>
    </source>
</evidence>
<keyword evidence="7 13" id="KW-0964">Secreted</keyword>
<dbReference type="InterPro" id="IPR011707">
    <property type="entry name" value="Cu-oxidase-like_N"/>
</dbReference>
<dbReference type="InterPro" id="IPR017761">
    <property type="entry name" value="Laccase"/>
</dbReference>
<feature type="domain" description="Plastocyanin-like" evidence="14">
    <location>
        <begin position="504"/>
        <end position="629"/>
    </location>
</feature>
<dbReference type="InterPro" id="IPR033138">
    <property type="entry name" value="Cu_oxidase_CS"/>
</dbReference>
<evidence type="ECO:0000256" key="2">
    <source>
        <dbReference type="ARBA" id="ARBA00002075"/>
    </source>
</evidence>
<comment type="caution">
    <text evidence="17">The sequence shown here is derived from an EMBL/GenBank/DDBJ whole genome shotgun (WGS) entry which is preliminary data.</text>
</comment>
<dbReference type="PANTHER" id="PTHR11709">
    <property type="entry name" value="MULTI-COPPER OXIDASE"/>
    <property type="match status" value="1"/>
</dbReference>
<accession>A0A8T3BPT9</accession>
<keyword evidence="18" id="KW-1185">Reference proteome</keyword>
<reference evidence="17" key="1">
    <citation type="journal article" date="2022" name="Front. Genet.">
        <title>Chromosome-Scale Assembly of the Dendrobium nobile Genome Provides Insights Into the Molecular Mechanism of the Biosynthesis of the Medicinal Active Ingredient of Dendrobium.</title>
        <authorList>
            <person name="Xu Q."/>
            <person name="Niu S.-C."/>
            <person name="Li K.-L."/>
            <person name="Zheng P.-J."/>
            <person name="Zhang X.-J."/>
            <person name="Jia Y."/>
            <person name="Liu Y."/>
            <person name="Niu Y.-X."/>
            <person name="Yu L.-H."/>
            <person name="Chen D.-F."/>
            <person name="Zhang G.-Q."/>
        </authorList>
    </citation>
    <scope>NUCLEOTIDE SEQUENCE</scope>
    <source>
        <tissue evidence="17">Leaf</tissue>
    </source>
</reference>
<evidence type="ECO:0000256" key="6">
    <source>
        <dbReference type="ARBA" id="ARBA00022523"/>
    </source>
</evidence>
<dbReference type="GO" id="GO:0005507">
    <property type="term" value="F:copper ion binding"/>
    <property type="evidence" value="ECO:0007669"/>
    <property type="project" value="InterPro"/>
</dbReference>
<organism evidence="17 18">
    <name type="scientific">Dendrobium nobile</name>
    <name type="common">Orchid</name>
    <dbReference type="NCBI Taxonomy" id="94219"/>
    <lineage>
        <taxon>Eukaryota</taxon>
        <taxon>Viridiplantae</taxon>
        <taxon>Streptophyta</taxon>
        <taxon>Embryophyta</taxon>
        <taxon>Tracheophyta</taxon>
        <taxon>Spermatophyta</taxon>
        <taxon>Magnoliopsida</taxon>
        <taxon>Liliopsida</taxon>
        <taxon>Asparagales</taxon>
        <taxon>Orchidaceae</taxon>
        <taxon>Epidendroideae</taxon>
        <taxon>Malaxideae</taxon>
        <taxon>Dendrobiinae</taxon>
        <taxon>Dendrobium</taxon>
    </lineage>
</organism>
<dbReference type="GO" id="GO:0052716">
    <property type="term" value="F:hydroquinone:oxygen oxidoreductase activity"/>
    <property type="evidence" value="ECO:0007669"/>
    <property type="project" value="UniProtKB-EC"/>
</dbReference>
<keyword evidence="10 13" id="KW-0560">Oxidoreductase</keyword>
<dbReference type="OrthoDB" id="2121828at2759"/>
<comment type="catalytic activity">
    <reaction evidence="1 13">
        <text>4 hydroquinone + O2 = 4 benzosemiquinone + 2 H2O</text>
        <dbReference type="Rhea" id="RHEA:11276"/>
        <dbReference type="ChEBI" id="CHEBI:15377"/>
        <dbReference type="ChEBI" id="CHEBI:15379"/>
        <dbReference type="ChEBI" id="CHEBI:17594"/>
        <dbReference type="ChEBI" id="CHEBI:17977"/>
        <dbReference type="EC" id="1.10.3.2"/>
    </reaction>
</comment>
<gene>
    <name evidence="17" type="ORF">KFK09_006508</name>
</gene>
<dbReference type="InterPro" id="IPR034289">
    <property type="entry name" value="CuRO_3_LCC"/>
</dbReference>
<dbReference type="InterPro" id="IPR002355">
    <property type="entry name" value="Cu_oxidase_Cu_BS"/>
</dbReference>
<evidence type="ECO:0000256" key="10">
    <source>
        <dbReference type="ARBA" id="ARBA00023002"/>
    </source>
</evidence>
<comment type="similarity">
    <text evidence="4 13">Belongs to the multicopper oxidase family.</text>
</comment>
<dbReference type="Pfam" id="PF07732">
    <property type="entry name" value="Cu-oxidase_3"/>
    <property type="match status" value="1"/>
</dbReference>
<comment type="cofactor">
    <cofactor evidence="13">
        <name>Cu cation</name>
        <dbReference type="ChEBI" id="CHEBI:23378"/>
    </cofactor>
    <text evidence="13">Binds 4 Cu cations per monomer.</text>
</comment>
<evidence type="ECO:0000256" key="3">
    <source>
        <dbReference type="ARBA" id="ARBA00004271"/>
    </source>
</evidence>
<dbReference type="Proteomes" id="UP000829196">
    <property type="component" value="Unassembled WGS sequence"/>
</dbReference>
<dbReference type="EMBL" id="JAGYWB010000006">
    <property type="protein sequence ID" value="KAI0519068.1"/>
    <property type="molecule type" value="Genomic_DNA"/>
</dbReference>
<evidence type="ECO:0000256" key="1">
    <source>
        <dbReference type="ARBA" id="ARBA00000349"/>
    </source>
</evidence>